<dbReference type="Gene3D" id="3.30.300.30">
    <property type="match status" value="1"/>
</dbReference>
<dbReference type="GO" id="GO:0090433">
    <property type="term" value="F:palmitoyl-CoA ligase activity"/>
    <property type="evidence" value="ECO:0007669"/>
    <property type="project" value="TreeGrafter"/>
</dbReference>
<evidence type="ECO:0000256" key="1">
    <source>
        <dbReference type="ARBA" id="ARBA00006432"/>
    </source>
</evidence>
<evidence type="ECO:0000313" key="6">
    <source>
        <dbReference type="Proteomes" id="UP001497623"/>
    </source>
</evidence>
<accession>A0AAV2R953</accession>
<dbReference type="InterPro" id="IPR045851">
    <property type="entry name" value="AMP-bd_C_sf"/>
</dbReference>
<dbReference type="Proteomes" id="UP001497623">
    <property type="component" value="Unassembled WGS sequence"/>
</dbReference>
<dbReference type="EMBL" id="CAXKWB010017534">
    <property type="protein sequence ID" value="CAL4119140.1"/>
    <property type="molecule type" value="Genomic_DNA"/>
</dbReference>
<dbReference type="GO" id="GO:0005811">
    <property type="term" value="C:lipid droplet"/>
    <property type="evidence" value="ECO:0007669"/>
    <property type="project" value="TreeGrafter"/>
</dbReference>
<comment type="similarity">
    <text evidence="1">Belongs to the ATP-dependent AMP-binding enzyme family.</text>
</comment>
<dbReference type="GO" id="GO:0005524">
    <property type="term" value="F:ATP binding"/>
    <property type="evidence" value="ECO:0007669"/>
    <property type="project" value="UniProtKB-KW"/>
</dbReference>
<dbReference type="GO" id="GO:0030182">
    <property type="term" value="P:neuron differentiation"/>
    <property type="evidence" value="ECO:0007669"/>
    <property type="project" value="TreeGrafter"/>
</dbReference>
<dbReference type="PANTHER" id="PTHR43272">
    <property type="entry name" value="LONG-CHAIN-FATTY-ACID--COA LIGASE"/>
    <property type="match status" value="1"/>
</dbReference>
<protein>
    <recommendedName>
        <fullName evidence="7">AMP-binding enzyme C-terminal domain-containing protein</fullName>
    </recommendedName>
</protein>
<evidence type="ECO:0008006" key="7">
    <source>
        <dbReference type="Google" id="ProtNLM"/>
    </source>
</evidence>
<reference evidence="5 6" key="1">
    <citation type="submission" date="2024-05" db="EMBL/GenBank/DDBJ databases">
        <authorList>
            <person name="Wallberg A."/>
        </authorList>
    </citation>
    <scope>NUCLEOTIDE SEQUENCE [LARGE SCALE GENOMIC DNA]</scope>
</reference>
<keyword evidence="2" id="KW-0436">Ligase</keyword>
<evidence type="ECO:0000256" key="2">
    <source>
        <dbReference type="ARBA" id="ARBA00022598"/>
    </source>
</evidence>
<evidence type="ECO:0000256" key="3">
    <source>
        <dbReference type="ARBA" id="ARBA00022741"/>
    </source>
</evidence>
<gene>
    <name evidence="5" type="ORF">MNOR_LOCUS21608</name>
</gene>
<comment type="caution">
    <text evidence="5">The sequence shown here is derived from an EMBL/GenBank/DDBJ whole genome shotgun (WGS) entry which is preliminary data.</text>
</comment>
<dbReference type="GO" id="GO:0005886">
    <property type="term" value="C:plasma membrane"/>
    <property type="evidence" value="ECO:0007669"/>
    <property type="project" value="TreeGrafter"/>
</dbReference>
<dbReference type="GO" id="GO:0005783">
    <property type="term" value="C:endoplasmic reticulum"/>
    <property type="evidence" value="ECO:0007669"/>
    <property type="project" value="TreeGrafter"/>
</dbReference>
<keyword evidence="4" id="KW-0067">ATP-binding</keyword>
<dbReference type="GO" id="GO:0035336">
    <property type="term" value="P:long-chain fatty-acyl-CoA metabolic process"/>
    <property type="evidence" value="ECO:0007669"/>
    <property type="project" value="TreeGrafter"/>
</dbReference>
<sequence length="145" mass="16622">MFPDRKKDLVKLQFGEYVSLGKVESELKACPLVDNICVYADPTKDNCVAIVSPVQQNLEELASSLGKTDLRLEKLCLDDDISKAVLKMLINVGKKARLEKFEFPSRVHLTSERWTPESDLVTAAFKLKRKIIQNRYQEDINRMYS</sequence>
<evidence type="ECO:0000313" key="5">
    <source>
        <dbReference type="EMBL" id="CAL4119140.1"/>
    </source>
</evidence>
<name>A0AAV2R953_MEGNR</name>
<evidence type="ECO:0000256" key="4">
    <source>
        <dbReference type="ARBA" id="ARBA00022840"/>
    </source>
</evidence>
<dbReference type="SUPFAM" id="SSF56801">
    <property type="entry name" value="Acetyl-CoA synthetase-like"/>
    <property type="match status" value="1"/>
</dbReference>
<keyword evidence="3" id="KW-0547">Nucleotide-binding</keyword>
<dbReference type="AlphaFoldDB" id="A0AAV2R953"/>
<organism evidence="5 6">
    <name type="scientific">Meganyctiphanes norvegica</name>
    <name type="common">Northern krill</name>
    <name type="synonym">Thysanopoda norvegica</name>
    <dbReference type="NCBI Taxonomy" id="48144"/>
    <lineage>
        <taxon>Eukaryota</taxon>
        <taxon>Metazoa</taxon>
        <taxon>Ecdysozoa</taxon>
        <taxon>Arthropoda</taxon>
        <taxon>Crustacea</taxon>
        <taxon>Multicrustacea</taxon>
        <taxon>Malacostraca</taxon>
        <taxon>Eumalacostraca</taxon>
        <taxon>Eucarida</taxon>
        <taxon>Euphausiacea</taxon>
        <taxon>Euphausiidae</taxon>
        <taxon>Meganyctiphanes</taxon>
    </lineage>
</organism>
<keyword evidence="6" id="KW-1185">Reference proteome</keyword>
<dbReference type="PANTHER" id="PTHR43272:SF83">
    <property type="entry name" value="ACYL-COA SYNTHETASE LONG-CHAIN, ISOFORM J"/>
    <property type="match status" value="1"/>
</dbReference>
<proteinExistence type="inferred from homology"/>